<evidence type="ECO:0000313" key="14">
    <source>
        <dbReference type="Proteomes" id="UP001367676"/>
    </source>
</evidence>
<comment type="caution">
    <text evidence="13">The sequence shown here is derived from an EMBL/GenBank/DDBJ whole genome shotgun (WGS) entry which is preliminary data.</text>
</comment>
<feature type="signal peptide" evidence="11">
    <location>
        <begin position="1"/>
        <end position="16"/>
    </location>
</feature>
<dbReference type="GO" id="GO:0008126">
    <property type="term" value="F:acetylesterase activity"/>
    <property type="evidence" value="ECO:0007669"/>
    <property type="project" value="TreeGrafter"/>
</dbReference>
<evidence type="ECO:0000256" key="8">
    <source>
        <dbReference type="ARBA" id="ARBA00023136"/>
    </source>
</evidence>
<dbReference type="Gene3D" id="3.40.50.1820">
    <property type="entry name" value="alpha/beta hydrolase"/>
    <property type="match status" value="1"/>
</dbReference>
<dbReference type="PANTHER" id="PTHR10794:SF45">
    <property type="entry name" value="MONOACYLGLYCEROL LIPASE ABHD2"/>
    <property type="match status" value="1"/>
</dbReference>
<keyword evidence="14" id="KW-1185">Reference proteome</keyword>
<keyword evidence="5" id="KW-0378">Hydrolase</keyword>
<feature type="chain" id="PRO_5042820426" description="AB hydrolase-1 domain-containing protein" evidence="11">
    <location>
        <begin position="17"/>
        <end position="442"/>
    </location>
</feature>
<name>A0AAN9TPE0_9HEMI</name>
<evidence type="ECO:0000256" key="4">
    <source>
        <dbReference type="ARBA" id="ARBA00022692"/>
    </source>
</evidence>
<feature type="active site" description="Charge relay system" evidence="9">
    <location>
        <position position="239"/>
    </location>
</feature>
<keyword evidence="11" id="KW-0732">Signal</keyword>
<dbReference type="GO" id="GO:0048240">
    <property type="term" value="P:sperm capacitation"/>
    <property type="evidence" value="ECO:0007669"/>
    <property type="project" value="TreeGrafter"/>
</dbReference>
<dbReference type="InterPro" id="IPR029058">
    <property type="entry name" value="AB_hydrolase_fold"/>
</dbReference>
<feature type="domain" description="AB hydrolase-1" evidence="12">
    <location>
        <begin position="162"/>
        <end position="411"/>
    </location>
</feature>
<sequence>MLIVVALICILSACISSILVNDSHFMFWSAFGDFFFFTVEWIAKFFCTSVVIVVLIVAVYYSYQCFQCLQNKVTPVIYCSDHDFYKKVEKAAPILTQCYMPTFVWGYCGHIQTIIFALWGRFNCPFIKGERVILKLDDGATLSYDIFHSRAEKPKDELMFFVAPGFANNSETDYIRTFMQYVTSLGYRCAVLNHIGTIPEIPVTSSRVFSFGNTHDLHAALTDFISKYPKSKVILFGYSLGGNLVPKYLGEDRERSPNILAGFSICSLLDANRAVNGSERWPLLRYFYQYFLARTAKQIINRHRYILLSDEIIARYDLDVNAIFSAKSLVTFDELYTRRIYNFSTLDDYYNWSSAVNYLNGIKVPMVFINALDDPLLSDILHYPVREFAGCRKKVIAIELRYGGHLGFFENNYFISESITWLEKALIQLAEAIHNDSKESNK</sequence>
<evidence type="ECO:0000256" key="9">
    <source>
        <dbReference type="PIRSR" id="PIRSR005211-1"/>
    </source>
</evidence>
<keyword evidence="8 10" id="KW-0472">Membrane</keyword>
<evidence type="ECO:0000256" key="6">
    <source>
        <dbReference type="ARBA" id="ARBA00022968"/>
    </source>
</evidence>
<feature type="active site" description="Charge relay system" evidence="9">
    <location>
        <position position="405"/>
    </location>
</feature>
<evidence type="ECO:0000259" key="12">
    <source>
        <dbReference type="Pfam" id="PF00561"/>
    </source>
</evidence>
<dbReference type="PROSITE" id="PS01133">
    <property type="entry name" value="UPF0017"/>
    <property type="match status" value="1"/>
</dbReference>
<dbReference type="InterPro" id="IPR000952">
    <property type="entry name" value="AB_hydrolase_4_CS"/>
</dbReference>
<dbReference type="Pfam" id="PF00561">
    <property type="entry name" value="Abhydrolase_1"/>
    <property type="match status" value="1"/>
</dbReference>
<evidence type="ECO:0000256" key="11">
    <source>
        <dbReference type="SAM" id="SignalP"/>
    </source>
</evidence>
<keyword evidence="7 10" id="KW-1133">Transmembrane helix</keyword>
<dbReference type="EMBL" id="JBBCAQ010000033">
    <property type="protein sequence ID" value="KAK7582185.1"/>
    <property type="molecule type" value="Genomic_DNA"/>
</dbReference>
<dbReference type="GO" id="GO:0047372">
    <property type="term" value="F:monoacylglycerol lipase activity"/>
    <property type="evidence" value="ECO:0007669"/>
    <property type="project" value="TreeGrafter"/>
</dbReference>
<dbReference type="InterPro" id="IPR000073">
    <property type="entry name" value="AB_hydrolase_1"/>
</dbReference>
<evidence type="ECO:0000256" key="3">
    <source>
        <dbReference type="ARBA" id="ARBA00022487"/>
    </source>
</evidence>
<dbReference type="GO" id="GO:0043401">
    <property type="term" value="P:steroid hormone receptor signaling pathway"/>
    <property type="evidence" value="ECO:0007669"/>
    <property type="project" value="TreeGrafter"/>
</dbReference>
<dbReference type="GO" id="GO:0051793">
    <property type="term" value="P:medium-chain fatty acid catabolic process"/>
    <property type="evidence" value="ECO:0007669"/>
    <property type="project" value="TreeGrafter"/>
</dbReference>
<evidence type="ECO:0000313" key="13">
    <source>
        <dbReference type="EMBL" id="KAK7582185.1"/>
    </source>
</evidence>
<reference evidence="13 14" key="1">
    <citation type="submission" date="2024-03" db="EMBL/GenBank/DDBJ databases">
        <title>Adaptation during the transition from Ophiocordyceps entomopathogen to insect associate is accompanied by gene loss and intensified selection.</title>
        <authorList>
            <person name="Ward C.M."/>
            <person name="Onetto C.A."/>
            <person name="Borneman A.R."/>
        </authorList>
    </citation>
    <scope>NUCLEOTIDE SEQUENCE [LARGE SCALE GENOMIC DNA]</scope>
    <source>
        <strain evidence="13">AWRI1</strain>
        <tissue evidence="13">Single Adult Female</tissue>
    </source>
</reference>
<keyword evidence="6" id="KW-0735">Signal-anchor</keyword>
<dbReference type="PIRSF" id="PIRSF005211">
    <property type="entry name" value="Ab_hydro_YheT"/>
    <property type="match status" value="1"/>
</dbReference>
<dbReference type="InterPro" id="IPR012020">
    <property type="entry name" value="ABHD4"/>
</dbReference>
<evidence type="ECO:0000256" key="2">
    <source>
        <dbReference type="ARBA" id="ARBA00010884"/>
    </source>
</evidence>
<comment type="similarity">
    <text evidence="2">Belongs to the AB hydrolase superfamily. AB hydrolase 4 family.</text>
</comment>
<dbReference type="GO" id="GO:0046464">
    <property type="term" value="P:acylglycerol catabolic process"/>
    <property type="evidence" value="ECO:0007669"/>
    <property type="project" value="TreeGrafter"/>
</dbReference>
<proteinExistence type="inferred from homology"/>
<comment type="subcellular location">
    <subcellularLocation>
        <location evidence="1">Membrane</location>
        <topology evidence="1">Single-pass type II membrane protein</topology>
    </subcellularLocation>
</comment>
<dbReference type="GO" id="GO:0051792">
    <property type="term" value="P:medium-chain fatty acid biosynthetic process"/>
    <property type="evidence" value="ECO:0007669"/>
    <property type="project" value="TreeGrafter"/>
</dbReference>
<gene>
    <name evidence="13" type="ORF">V9T40_013630</name>
</gene>
<evidence type="ECO:0000256" key="10">
    <source>
        <dbReference type="SAM" id="Phobius"/>
    </source>
</evidence>
<evidence type="ECO:0000256" key="5">
    <source>
        <dbReference type="ARBA" id="ARBA00022801"/>
    </source>
</evidence>
<dbReference type="Proteomes" id="UP001367676">
    <property type="component" value="Unassembled WGS sequence"/>
</dbReference>
<keyword evidence="4 10" id="KW-0812">Transmembrane</keyword>
<dbReference type="InterPro" id="IPR050960">
    <property type="entry name" value="AB_hydrolase_4_sf"/>
</dbReference>
<feature type="transmembrane region" description="Helical" evidence="10">
    <location>
        <begin position="41"/>
        <end position="63"/>
    </location>
</feature>
<organism evidence="13 14">
    <name type="scientific">Parthenolecanium corni</name>
    <dbReference type="NCBI Taxonomy" id="536013"/>
    <lineage>
        <taxon>Eukaryota</taxon>
        <taxon>Metazoa</taxon>
        <taxon>Ecdysozoa</taxon>
        <taxon>Arthropoda</taxon>
        <taxon>Hexapoda</taxon>
        <taxon>Insecta</taxon>
        <taxon>Pterygota</taxon>
        <taxon>Neoptera</taxon>
        <taxon>Paraneoptera</taxon>
        <taxon>Hemiptera</taxon>
        <taxon>Sternorrhyncha</taxon>
        <taxon>Coccoidea</taxon>
        <taxon>Coccidae</taxon>
        <taxon>Parthenolecanium</taxon>
    </lineage>
</organism>
<dbReference type="SUPFAM" id="SSF53474">
    <property type="entry name" value="alpha/beta-Hydrolases"/>
    <property type="match status" value="1"/>
</dbReference>
<evidence type="ECO:0000256" key="1">
    <source>
        <dbReference type="ARBA" id="ARBA00004606"/>
    </source>
</evidence>
<dbReference type="GO" id="GO:0036126">
    <property type="term" value="C:sperm flagellum"/>
    <property type="evidence" value="ECO:0007669"/>
    <property type="project" value="TreeGrafter"/>
</dbReference>
<dbReference type="GO" id="GO:0097524">
    <property type="term" value="C:sperm plasma membrane"/>
    <property type="evidence" value="ECO:0007669"/>
    <property type="project" value="TreeGrafter"/>
</dbReference>
<accession>A0AAN9TPE0</accession>
<dbReference type="PANTHER" id="PTHR10794">
    <property type="entry name" value="ABHYDROLASE DOMAIN-CONTAINING PROTEIN"/>
    <property type="match status" value="1"/>
</dbReference>
<feature type="active site" description="Charge relay system" evidence="9">
    <location>
        <position position="374"/>
    </location>
</feature>
<keyword evidence="3" id="KW-0719">Serine esterase</keyword>
<evidence type="ECO:0000256" key="7">
    <source>
        <dbReference type="ARBA" id="ARBA00022989"/>
    </source>
</evidence>
<dbReference type="AlphaFoldDB" id="A0AAN9TPE0"/>
<protein>
    <recommendedName>
        <fullName evidence="12">AB hydrolase-1 domain-containing protein</fullName>
    </recommendedName>
</protein>